<keyword evidence="3" id="KW-0472">Membrane</keyword>
<comment type="similarity">
    <text evidence="2">Belongs to the LppX/LprAFG lipoprotein family.</text>
</comment>
<keyword evidence="6" id="KW-0449">Lipoprotein</keyword>
<evidence type="ECO:0000313" key="7">
    <source>
        <dbReference type="Proteomes" id="UP000774570"/>
    </source>
</evidence>
<dbReference type="InterPro" id="IPR009830">
    <property type="entry name" value="LppX/LprAFG"/>
</dbReference>
<keyword evidence="3" id="KW-1003">Cell membrane</keyword>
<protein>
    <submittedName>
        <fullName evidence="6">LppX_LprAFG lipoprotein</fullName>
    </submittedName>
</protein>
<sequence>MSRRRYLAALLPAVLALSAVSGCDDGGGKGGGSGSGSGASAPRQDAGTTLKQASDAMAKLSSVRFNLSTEDNPQITVKSGDMKLLKNGDADGTVQVAQSGNTVELKLVSLGDSVYIDAGTGGWRKVPKMLAATMYDPSAVLDPDRGIAKLLTSVTSPKAEATEKVNGEEADRVAVVLPKTAIGGVIPGVTQDIPGKVWVGTADHRLLKVQGRLPRQGGGGTGTVTIDFTEFDKPYKIVAPK</sequence>
<dbReference type="RefSeq" id="WP_220161970.1">
    <property type="nucleotide sequence ID" value="NZ_JAIBOA010000001.1"/>
</dbReference>
<evidence type="ECO:0000256" key="2">
    <source>
        <dbReference type="ARBA" id="ARBA00009194"/>
    </source>
</evidence>
<dbReference type="SUPFAM" id="SSF89392">
    <property type="entry name" value="Prokaryotic lipoproteins and lipoprotein localization factors"/>
    <property type="match status" value="1"/>
</dbReference>
<evidence type="ECO:0000313" key="6">
    <source>
        <dbReference type="EMBL" id="MBW8480733.1"/>
    </source>
</evidence>
<feature type="compositionally biased region" description="Gly residues" evidence="4">
    <location>
        <begin position="26"/>
        <end position="37"/>
    </location>
</feature>
<dbReference type="EMBL" id="JAIBOA010000001">
    <property type="protein sequence ID" value="MBW8480733.1"/>
    <property type="molecule type" value="Genomic_DNA"/>
</dbReference>
<evidence type="ECO:0000256" key="4">
    <source>
        <dbReference type="SAM" id="MobiDB-lite"/>
    </source>
</evidence>
<gene>
    <name evidence="6" type="ORF">K1Y72_00030</name>
</gene>
<evidence type="ECO:0000256" key="5">
    <source>
        <dbReference type="SAM" id="SignalP"/>
    </source>
</evidence>
<feature type="region of interest" description="Disordered" evidence="4">
    <location>
        <begin position="26"/>
        <end position="49"/>
    </location>
</feature>
<accession>A0ABS7FK55</accession>
<dbReference type="Gene3D" id="2.50.20.20">
    <property type="match status" value="1"/>
</dbReference>
<organism evidence="6 7">
    <name type="scientific">Actinomadura parmotrematis</name>
    <dbReference type="NCBI Taxonomy" id="2864039"/>
    <lineage>
        <taxon>Bacteria</taxon>
        <taxon>Bacillati</taxon>
        <taxon>Actinomycetota</taxon>
        <taxon>Actinomycetes</taxon>
        <taxon>Streptosporangiales</taxon>
        <taxon>Thermomonosporaceae</taxon>
        <taxon>Actinomadura</taxon>
    </lineage>
</organism>
<comment type="subcellular location">
    <subcellularLocation>
        <location evidence="1">Cell envelope</location>
    </subcellularLocation>
</comment>
<dbReference type="InterPro" id="IPR029046">
    <property type="entry name" value="LolA/LolB/LppX"/>
</dbReference>
<evidence type="ECO:0000256" key="3">
    <source>
        <dbReference type="ARBA" id="ARBA00022475"/>
    </source>
</evidence>
<dbReference type="Proteomes" id="UP000774570">
    <property type="component" value="Unassembled WGS sequence"/>
</dbReference>
<keyword evidence="5" id="KW-0732">Signal</keyword>
<dbReference type="PROSITE" id="PS51257">
    <property type="entry name" value="PROKAR_LIPOPROTEIN"/>
    <property type="match status" value="1"/>
</dbReference>
<dbReference type="CDD" id="cd16334">
    <property type="entry name" value="LppX-like"/>
    <property type="match status" value="1"/>
</dbReference>
<proteinExistence type="inferred from homology"/>
<comment type="caution">
    <text evidence="6">The sequence shown here is derived from an EMBL/GenBank/DDBJ whole genome shotgun (WGS) entry which is preliminary data.</text>
</comment>
<feature type="signal peptide" evidence="5">
    <location>
        <begin position="1"/>
        <end position="21"/>
    </location>
</feature>
<dbReference type="Pfam" id="PF07161">
    <property type="entry name" value="LppX_LprAFG"/>
    <property type="match status" value="1"/>
</dbReference>
<reference evidence="6 7" key="1">
    <citation type="submission" date="2021-07" db="EMBL/GenBank/DDBJ databases">
        <title>Actinomadura sp. PM05-2 isolated from lichen.</title>
        <authorList>
            <person name="Somphong A."/>
            <person name="Phongsopitanun W."/>
            <person name="Tanasupawat S."/>
            <person name="Peongsungnone V."/>
        </authorList>
    </citation>
    <scope>NUCLEOTIDE SEQUENCE [LARGE SCALE GENOMIC DNA]</scope>
    <source>
        <strain evidence="6 7">PM05-2</strain>
    </source>
</reference>
<name>A0ABS7FK55_9ACTN</name>
<feature type="chain" id="PRO_5046111776" evidence="5">
    <location>
        <begin position="22"/>
        <end position="241"/>
    </location>
</feature>
<evidence type="ECO:0000256" key="1">
    <source>
        <dbReference type="ARBA" id="ARBA00004196"/>
    </source>
</evidence>
<keyword evidence="7" id="KW-1185">Reference proteome</keyword>